<evidence type="ECO:0000256" key="5">
    <source>
        <dbReference type="RuleBase" id="RU361157"/>
    </source>
</evidence>
<evidence type="ECO:0000313" key="9">
    <source>
        <dbReference type="Proteomes" id="UP000316508"/>
    </source>
</evidence>
<dbReference type="EMBL" id="VMHK01000002">
    <property type="protein sequence ID" value="TSJ83552.1"/>
    <property type="molecule type" value="Genomic_DNA"/>
</dbReference>
<evidence type="ECO:0000313" key="8">
    <source>
        <dbReference type="EMBL" id="TSJ83552.1"/>
    </source>
</evidence>
<dbReference type="InterPro" id="IPR013525">
    <property type="entry name" value="ABC2_TM"/>
</dbReference>
<dbReference type="GO" id="GO:0140359">
    <property type="term" value="F:ABC-type transporter activity"/>
    <property type="evidence" value="ECO:0007669"/>
    <property type="project" value="InterPro"/>
</dbReference>
<evidence type="ECO:0000256" key="3">
    <source>
        <dbReference type="ARBA" id="ARBA00022989"/>
    </source>
</evidence>
<dbReference type="Pfam" id="PF01061">
    <property type="entry name" value="ABC2_membrane"/>
    <property type="match status" value="1"/>
</dbReference>
<evidence type="ECO:0000259" key="7">
    <source>
        <dbReference type="PROSITE" id="PS51012"/>
    </source>
</evidence>
<feature type="transmembrane region" description="Helical" evidence="5">
    <location>
        <begin position="174"/>
        <end position="203"/>
    </location>
</feature>
<gene>
    <name evidence="8" type="ORF">FPK30_04175</name>
</gene>
<feature type="transmembrane region" description="Helical" evidence="5">
    <location>
        <begin position="93"/>
        <end position="111"/>
    </location>
</feature>
<dbReference type="GO" id="GO:0005886">
    <property type="term" value="C:plasma membrane"/>
    <property type="evidence" value="ECO:0007669"/>
    <property type="project" value="UniProtKB-SubCell"/>
</dbReference>
<keyword evidence="3 5" id="KW-1133">Transmembrane helix</keyword>
<evidence type="ECO:0000256" key="2">
    <source>
        <dbReference type="ARBA" id="ARBA00022692"/>
    </source>
</evidence>
<dbReference type="AlphaFoldDB" id="A0A556R3T7"/>
<feature type="region of interest" description="Disordered" evidence="6">
    <location>
        <begin position="1"/>
        <end position="47"/>
    </location>
</feature>
<dbReference type="Proteomes" id="UP000316508">
    <property type="component" value="Unassembled WGS sequence"/>
</dbReference>
<sequence>MADDRGRPGARPPGIQSGAGAGPPFAGASHERGPSGIDHHRPAGHRIGLHDRHGYILKRSHRVTSMGRQVSVMHFNGYLAAFRLNFKIELRSIWLQAVIVAIPLIIIPFMLPSYRDSLRAQGHLGANGSEQALPGFAILFAMFSLQLVLQLFFQEHEWHTWDRMRVSAVSLLDLVMAKLSVSSMVQVVQVALVMLIGTALYHYRPNGSVLALAAVCLVISIVLTLFGLLLYIFSSSQNMAMSFNNILGMLLAGMGGALSPVSGFPDWAQKLAKGSPVYWAMDAVGKINFDHAGMADVWPDLRILLAFLLALALLATVLFKRGVQRKE</sequence>
<comment type="similarity">
    <text evidence="5">Belongs to the ABC-2 integral membrane protein family.</text>
</comment>
<keyword evidence="4 5" id="KW-0472">Membrane</keyword>
<feature type="transmembrane region" description="Helical" evidence="5">
    <location>
        <begin position="301"/>
        <end position="319"/>
    </location>
</feature>
<dbReference type="InterPro" id="IPR047817">
    <property type="entry name" value="ABC2_TM_bact-type"/>
</dbReference>
<comment type="caution">
    <text evidence="8">The sequence shown here is derived from an EMBL/GenBank/DDBJ whole genome shotgun (WGS) entry which is preliminary data.</text>
</comment>
<protein>
    <recommendedName>
        <fullName evidence="5">Transport permease protein</fullName>
    </recommendedName>
</protein>
<dbReference type="PANTHER" id="PTHR43229:SF2">
    <property type="entry name" value="NODULATION PROTEIN J"/>
    <property type="match status" value="1"/>
</dbReference>
<dbReference type="PANTHER" id="PTHR43229">
    <property type="entry name" value="NODULATION PROTEIN J"/>
    <property type="match status" value="1"/>
</dbReference>
<evidence type="ECO:0000256" key="1">
    <source>
        <dbReference type="ARBA" id="ARBA00004141"/>
    </source>
</evidence>
<proteinExistence type="inferred from homology"/>
<keyword evidence="9" id="KW-1185">Reference proteome</keyword>
<feature type="domain" description="ABC transmembrane type-2" evidence="7">
    <location>
        <begin position="94"/>
        <end position="322"/>
    </location>
</feature>
<keyword evidence="5" id="KW-1003">Cell membrane</keyword>
<feature type="transmembrane region" description="Helical" evidence="5">
    <location>
        <begin position="245"/>
        <end position="264"/>
    </location>
</feature>
<accession>A0A556R3T7</accession>
<reference evidence="8 9" key="1">
    <citation type="submission" date="2019-07" db="EMBL/GenBank/DDBJ databases">
        <title>Bifidobacterium asteroides genomes.</title>
        <authorList>
            <person name="Zheng H."/>
        </authorList>
    </citation>
    <scope>NUCLEOTIDE SEQUENCE [LARGE SCALE GENOMIC DNA]</scope>
    <source>
        <strain evidence="8 9">W8102</strain>
    </source>
</reference>
<keyword evidence="5" id="KW-0813">Transport</keyword>
<keyword evidence="2 5" id="KW-0812">Transmembrane</keyword>
<feature type="compositionally biased region" description="Basic and acidic residues" evidence="6">
    <location>
        <begin position="29"/>
        <end position="41"/>
    </location>
</feature>
<feature type="transmembrane region" description="Helical" evidence="5">
    <location>
        <begin position="131"/>
        <end position="153"/>
    </location>
</feature>
<name>A0A556R3T7_9BIFI</name>
<comment type="subcellular location">
    <subcellularLocation>
        <location evidence="5">Cell membrane</location>
        <topology evidence="5">Multi-pass membrane protein</topology>
    </subcellularLocation>
    <subcellularLocation>
        <location evidence="1">Membrane</location>
        <topology evidence="1">Multi-pass membrane protein</topology>
    </subcellularLocation>
</comment>
<dbReference type="PROSITE" id="PS51012">
    <property type="entry name" value="ABC_TM2"/>
    <property type="match status" value="1"/>
</dbReference>
<organism evidence="8 9">
    <name type="scientific">Bifidobacterium apousia</name>
    <dbReference type="NCBI Taxonomy" id="2750996"/>
    <lineage>
        <taxon>Bacteria</taxon>
        <taxon>Bacillati</taxon>
        <taxon>Actinomycetota</taxon>
        <taxon>Actinomycetes</taxon>
        <taxon>Bifidobacteriales</taxon>
        <taxon>Bifidobacteriaceae</taxon>
        <taxon>Bifidobacterium</taxon>
    </lineage>
</organism>
<evidence type="ECO:0000256" key="4">
    <source>
        <dbReference type="ARBA" id="ARBA00023136"/>
    </source>
</evidence>
<evidence type="ECO:0000256" key="6">
    <source>
        <dbReference type="SAM" id="MobiDB-lite"/>
    </source>
</evidence>
<dbReference type="InterPro" id="IPR051784">
    <property type="entry name" value="Nod_factor_ABC_transporter"/>
</dbReference>
<feature type="transmembrane region" description="Helical" evidence="5">
    <location>
        <begin position="209"/>
        <end position="233"/>
    </location>
</feature>